<organism evidence="3 4">
    <name type="scientific">Escallonia rubra</name>
    <dbReference type="NCBI Taxonomy" id="112253"/>
    <lineage>
        <taxon>Eukaryota</taxon>
        <taxon>Viridiplantae</taxon>
        <taxon>Streptophyta</taxon>
        <taxon>Embryophyta</taxon>
        <taxon>Tracheophyta</taxon>
        <taxon>Spermatophyta</taxon>
        <taxon>Magnoliopsida</taxon>
        <taxon>eudicotyledons</taxon>
        <taxon>Gunneridae</taxon>
        <taxon>Pentapetalae</taxon>
        <taxon>asterids</taxon>
        <taxon>campanulids</taxon>
        <taxon>Escalloniales</taxon>
        <taxon>Escalloniaceae</taxon>
        <taxon>Escallonia</taxon>
    </lineage>
</organism>
<keyword evidence="4" id="KW-1185">Reference proteome</keyword>
<feature type="compositionally biased region" description="Basic residues" evidence="1">
    <location>
        <begin position="29"/>
        <end position="39"/>
    </location>
</feature>
<dbReference type="GO" id="GO:0005682">
    <property type="term" value="C:U5 snRNP"/>
    <property type="evidence" value="ECO:0007669"/>
    <property type="project" value="InterPro"/>
</dbReference>
<feature type="region of interest" description="Disordered" evidence="1">
    <location>
        <begin position="255"/>
        <end position="318"/>
    </location>
</feature>
<dbReference type="Pfam" id="PF17780">
    <property type="entry name" value="OCRE"/>
    <property type="match status" value="1"/>
</dbReference>
<evidence type="ECO:0000313" key="3">
    <source>
        <dbReference type="EMBL" id="KAK2982338.1"/>
    </source>
</evidence>
<feature type="domain" description="OCRE" evidence="2">
    <location>
        <begin position="317"/>
        <end position="364"/>
    </location>
</feature>
<evidence type="ECO:0000259" key="2">
    <source>
        <dbReference type="Pfam" id="PF17780"/>
    </source>
</evidence>
<comment type="caution">
    <text evidence="3">The sequence shown here is derived from an EMBL/GenBank/DDBJ whole genome shotgun (WGS) entry which is preliminary data.</text>
</comment>
<protein>
    <recommendedName>
        <fullName evidence="2">OCRE domain-containing protein</fullName>
    </recommendedName>
</protein>
<dbReference type="Proteomes" id="UP001187471">
    <property type="component" value="Unassembled WGS sequence"/>
</dbReference>
<dbReference type="PANTHER" id="PTHR13138:SF3">
    <property type="entry name" value="CD2 ANTIGEN CYTOPLASMIC TAIL-BINDING PROTEIN 2"/>
    <property type="match status" value="1"/>
</dbReference>
<feature type="region of interest" description="Disordered" evidence="1">
    <location>
        <begin position="1"/>
        <end position="59"/>
    </location>
</feature>
<dbReference type="PANTHER" id="PTHR13138">
    <property type="entry name" value="PROTEIN LIN1"/>
    <property type="match status" value="1"/>
</dbReference>
<evidence type="ECO:0000313" key="4">
    <source>
        <dbReference type="Proteomes" id="UP001187471"/>
    </source>
</evidence>
<gene>
    <name evidence="3" type="ORF">RJ640_009035</name>
</gene>
<accession>A0AA88R4L4</accession>
<name>A0AA88R4L4_9ASTE</name>
<evidence type="ECO:0000256" key="1">
    <source>
        <dbReference type="SAM" id="MobiDB-lite"/>
    </source>
</evidence>
<sequence length="374" mass="41373">MAEKLALGDNRKRSLPVDDDGSIQAPAQKRVRFPKGKKLKSGDEVADANQPAEEGPVERAHAHLVARERKVMRNLLNEGLRGEVMAEALHDVSGGEVHYKDNETFVDDGIQIEPFNLTKEREEGYFDAAGNYVEYMNEKEIKDAWLDNVDVDSKFAERTSTVTNNEDDREEISSNAIGSMKRRIADALEPGETVLQALRRLKGTTNNRKEKMSAEVKVVFDQLTEDAMKLMETGDYNVYDEKQEIFQREAEGYERLARSRGEGPSGADTEKDGDAYDMFADDDENATAHPASGGSNLVPGSSPDRTSQPSESSGAWQNDFVYDESSGYYYSSSSGYYYDPSSGLYCCAASGQWYSYNEETGTYDGIDGAASASS</sequence>
<dbReference type="EMBL" id="JAVXUO010001438">
    <property type="protein sequence ID" value="KAK2982338.1"/>
    <property type="molecule type" value="Genomic_DNA"/>
</dbReference>
<reference evidence="3" key="1">
    <citation type="submission" date="2022-12" db="EMBL/GenBank/DDBJ databases">
        <title>Draft genome assemblies for two species of Escallonia (Escalloniales).</title>
        <authorList>
            <person name="Chanderbali A."/>
            <person name="Dervinis C."/>
            <person name="Anghel I."/>
            <person name="Soltis D."/>
            <person name="Soltis P."/>
            <person name="Zapata F."/>
        </authorList>
    </citation>
    <scope>NUCLEOTIDE SEQUENCE</scope>
    <source>
        <strain evidence="3">UCBG92.1500</strain>
        <tissue evidence="3">Leaf</tissue>
    </source>
</reference>
<dbReference type="InterPro" id="IPR039905">
    <property type="entry name" value="CD2BP2/Lin1"/>
</dbReference>
<feature type="compositionally biased region" description="Polar residues" evidence="1">
    <location>
        <begin position="293"/>
        <end position="316"/>
    </location>
</feature>
<dbReference type="InterPro" id="IPR041591">
    <property type="entry name" value="OCRE"/>
</dbReference>
<dbReference type="AlphaFoldDB" id="A0AA88R4L4"/>
<proteinExistence type="predicted"/>